<name>A0A0F5JYJ1_9BURK</name>
<dbReference type="EMBL" id="LAQU01000014">
    <property type="protein sequence ID" value="KKB62966.1"/>
    <property type="molecule type" value="Genomic_DNA"/>
</dbReference>
<evidence type="ECO:0000313" key="3">
    <source>
        <dbReference type="Proteomes" id="UP000033618"/>
    </source>
</evidence>
<organism evidence="2 3">
    <name type="scientific">Robbsia andropogonis</name>
    <dbReference type="NCBI Taxonomy" id="28092"/>
    <lineage>
        <taxon>Bacteria</taxon>
        <taxon>Pseudomonadati</taxon>
        <taxon>Pseudomonadota</taxon>
        <taxon>Betaproteobacteria</taxon>
        <taxon>Burkholderiales</taxon>
        <taxon>Burkholderiaceae</taxon>
        <taxon>Robbsia</taxon>
    </lineage>
</organism>
<evidence type="ECO:0000313" key="2">
    <source>
        <dbReference type="EMBL" id="KKB62966.1"/>
    </source>
</evidence>
<proteinExistence type="predicted"/>
<evidence type="ECO:0000256" key="1">
    <source>
        <dbReference type="SAM" id="MobiDB-lite"/>
    </source>
</evidence>
<comment type="caution">
    <text evidence="2">The sequence shown here is derived from an EMBL/GenBank/DDBJ whole genome shotgun (WGS) entry which is preliminary data.</text>
</comment>
<dbReference type="Gene3D" id="2.70.70.10">
    <property type="entry name" value="Glucose Permease (Domain IIA)"/>
    <property type="match status" value="1"/>
</dbReference>
<dbReference type="STRING" id="28092.WM40_14525"/>
<dbReference type="AlphaFoldDB" id="A0A0F5JYJ1"/>
<sequence>MYGTSPIACVADGKVVYVRAPTEKSDDPSHPLNYAMSTDSNASWTDDGCVVIEHEAELGKDTTIRFWSVYMHLSSVTVSSGKEIIRKEIVGSGGVIAGARAIHFEIFTDQGGLDKLIKRGDKAYRVFRAGDNSGDPDLWGDMHFLLPAGTALFDKTQAQASVKYKQWRKRKAAFEKGEDIRILGVARGSVTSDAATRRRRAFPEPEPEGQNQVGTLDKSLWLTVHFAKGHCHTNTYSEDGVLLGSAVFPGKPYEFEMPKIANLLAPNNQSPTYELLRYGRIVGEDALPAGVGNWQCIASPSDEIAYVDLNVPSVVKLSDADFPRFLGWQRIHDGEAGTRLTSDGRCCAKAVLNLLDVNQPSDITEDDALSRLRNPALRKKMRRLVCEFRTEWDAAHFDSTYQFLLRDSASGESPSRAAMTHEQYVAFKAHANALQWWFDAALDIAPTLWHFHPIEFINWMRKCGWIDKSTLARIYKVTPEATRERYRTALNQVMQKYVITNPIRQSHFLGQGAVESLSLKVMQEASNKFASRRSEAELGHWYGSTTDESDRYYCSEKFNGLGKRIKISYSWIGGNVGDIDAQKFRGRGFKQLTGRANYADYWVYRGWLRRSEFDARWWDDDGYRKRDVAQMRRRPASINYPERLIATPYNCIDSGGFYIAFKRSKVKAEIDRGSGVHPNAKSDVNIGMSISRRVTYAINGGYNDDEKRYTLTVHALGLIN</sequence>
<dbReference type="PATRIC" id="fig|28092.6.peg.3432"/>
<reference evidence="2 3" key="1">
    <citation type="submission" date="2015-03" db="EMBL/GenBank/DDBJ databases">
        <title>Draft Genome Sequence of Burkholderia andropogonis type strain ICMP2807, isolated from Sorghum bicolor.</title>
        <authorList>
            <person name="Lopes-Santos L."/>
            <person name="Castro D.B."/>
            <person name="Ottoboni L.M."/>
            <person name="Park D."/>
            <person name="Weirc B.S."/>
            <person name="Destefano S.A."/>
        </authorList>
    </citation>
    <scope>NUCLEOTIDE SEQUENCE [LARGE SCALE GENOMIC DNA]</scope>
    <source>
        <strain evidence="2 3">ICMP2807</strain>
    </source>
</reference>
<dbReference type="CDD" id="cd12797">
    <property type="entry name" value="M23_peptidase"/>
    <property type="match status" value="1"/>
</dbReference>
<dbReference type="SUPFAM" id="SSF53955">
    <property type="entry name" value="Lysozyme-like"/>
    <property type="match status" value="1"/>
</dbReference>
<dbReference type="Proteomes" id="UP000033618">
    <property type="component" value="Unassembled WGS sequence"/>
</dbReference>
<dbReference type="InterPro" id="IPR023346">
    <property type="entry name" value="Lysozyme-like_dom_sf"/>
</dbReference>
<evidence type="ECO:0008006" key="4">
    <source>
        <dbReference type="Google" id="ProtNLM"/>
    </source>
</evidence>
<gene>
    <name evidence="2" type="ORF">WM40_14525</name>
</gene>
<feature type="region of interest" description="Disordered" evidence="1">
    <location>
        <begin position="194"/>
        <end position="213"/>
    </location>
</feature>
<keyword evidence="3" id="KW-1185">Reference proteome</keyword>
<dbReference type="Gene3D" id="1.10.530.10">
    <property type="match status" value="1"/>
</dbReference>
<dbReference type="InterPro" id="IPR011055">
    <property type="entry name" value="Dup_hybrid_motif"/>
</dbReference>
<accession>A0A0F5JYJ1</accession>
<protein>
    <recommendedName>
        <fullName evidence="4">Peptidase M23 domain-containing protein</fullName>
    </recommendedName>
</protein>